<accession>A0ABP2AML6</accession>
<feature type="transmembrane region" description="Helical" evidence="7">
    <location>
        <begin position="50"/>
        <end position="69"/>
    </location>
</feature>
<dbReference type="Pfam" id="PF13520">
    <property type="entry name" value="AA_permease_2"/>
    <property type="match status" value="1"/>
</dbReference>
<dbReference type="NCBIfam" id="NF011775">
    <property type="entry name" value="PRK15238.1"/>
    <property type="match status" value="1"/>
</dbReference>
<proteinExistence type="predicted"/>
<feature type="transmembrane region" description="Helical" evidence="7">
    <location>
        <begin position="452"/>
        <end position="471"/>
    </location>
</feature>
<keyword evidence="2" id="KW-0813">Transport</keyword>
<evidence type="ECO:0000256" key="3">
    <source>
        <dbReference type="ARBA" id="ARBA00022475"/>
    </source>
</evidence>
<feature type="transmembrane region" description="Helical" evidence="7">
    <location>
        <begin position="411"/>
        <end position="431"/>
    </location>
</feature>
<feature type="transmembrane region" description="Helical" evidence="7">
    <location>
        <begin position="181"/>
        <end position="202"/>
    </location>
</feature>
<evidence type="ECO:0000256" key="1">
    <source>
        <dbReference type="ARBA" id="ARBA00004651"/>
    </source>
</evidence>
<dbReference type="Gene3D" id="1.20.1740.10">
    <property type="entry name" value="Amino acid/polyamine transporter I"/>
    <property type="match status" value="1"/>
</dbReference>
<dbReference type="InterPro" id="IPR002293">
    <property type="entry name" value="AA/rel_permease1"/>
</dbReference>
<evidence type="ECO:0000256" key="2">
    <source>
        <dbReference type="ARBA" id="ARBA00022448"/>
    </source>
</evidence>
<feature type="transmembrane region" description="Helical" evidence="7">
    <location>
        <begin position="20"/>
        <end position="38"/>
    </location>
</feature>
<feature type="transmembrane region" description="Helical" evidence="7">
    <location>
        <begin position="140"/>
        <end position="161"/>
    </location>
</feature>
<keyword evidence="5 7" id="KW-1133">Transmembrane helix</keyword>
<feature type="transmembrane region" description="Helical" evidence="7">
    <location>
        <begin position="262"/>
        <end position="285"/>
    </location>
</feature>
<keyword evidence="4 7" id="KW-0812">Transmembrane</keyword>
<dbReference type="PANTHER" id="PTHR42770:SF15">
    <property type="entry name" value="GLUTAMATE_GAMMA-AMINOBUTYRATE ANTIPORTER-RELATED"/>
    <property type="match status" value="1"/>
</dbReference>
<feature type="transmembrane region" description="Helical" evidence="7">
    <location>
        <begin position="483"/>
        <end position="503"/>
    </location>
</feature>
<dbReference type="InterPro" id="IPR050367">
    <property type="entry name" value="APC_superfamily"/>
</dbReference>
<evidence type="ECO:0000256" key="4">
    <source>
        <dbReference type="ARBA" id="ARBA00022692"/>
    </source>
</evidence>
<gene>
    <name evidence="8" type="primary">yjeM_1</name>
    <name evidence="8" type="ORF">ERS852473_00491</name>
</gene>
<protein>
    <submittedName>
        <fullName evidence="8">Inner membrane transporter yjeM</fullName>
    </submittedName>
</protein>
<dbReference type="RefSeq" id="WP_055257389.1">
    <property type="nucleotide sequence ID" value="NZ_CABIXL010000002.1"/>
</dbReference>
<evidence type="ECO:0000256" key="6">
    <source>
        <dbReference type="ARBA" id="ARBA00023136"/>
    </source>
</evidence>
<dbReference type="PIRSF" id="PIRSF006060">
    <property type="entry name" value="AA_transporter"/>
    <property type="match status" value="1"/>
</dbReference>
<feature type="transmembrane region" description="Helical" evidence="7">
    <location>
        <begin position="222"/>
        <end position="242"/>
    </location>
</feature>
<evidence type="ECO:0000256" key="7">
    <source>
        <dbReference type="SAM" id="Phobius"/>
    </source>
</evidence>
<dbReference type="PANTHER" id="PTHR42770">
    <property type="entry name" value="AMINO ACID TRANSPORTER-RELATED"/>
    <property type="match status" value="1"/>
</dbReference>
<organism evidence="8 9">
    <name type="scientific">Sarcina ventriculi</name>
    <name type="common">Clostridium ventriculi</name>
    <dbReference type="NCBI Taxonomy" id="1267"/>
    <lineage>
        <taxon>Bacteria</taxon>
        <taxon>Bacillati</taxon>
        <taxon>Bacillota</taxon>
        <taxon>Clostridia</taxon>
        <taxon>Eubacteriales</taxon>
        <taxon>Clostridiaceae</taxon>
        <taxon>Sarcina</taxon>
    </lineage>
</organism>
<comment type="caution">
    <text evidence="8">The sequence shown here is derived from an EMBL/GenBank/DDBJ whole genome shotgun (WGS) entry which is preliminary data.</text>
</comment>
<reference evidence="8 9" key="1">
    <citation type="submission" date="2015-09" db="EMBL/GenBank/DDBJ databases">
        <authorList>
            <consortium name="Pathogen Informatics"/>
            <person name="Wu L."/>
            <person name="Ma J."/>
        </authorList>
    </citation>
    <scope>NUCLEOTIDE SEQUENCE [LARGE SCALE GENOMIC DNA]</scope>
    <source>
        <strain evidence="8 9">2789STDY5834858</strain>
    </source>
</reference>
<evidence type="ECO:0000313" key="8">
    <source>
        <dbReference type="EMBL" id="CUN56509.1"/>
    </source>
</evidence>
<keyword evidence="6 7" id="KW-0472">Membrane</keyword>
<evidence type="ECO:0000313" key="9">
    <source>
        <dbReference type="Proteomes" id="UP000095488"/>
    </source>
</evidence>
<keyword evidence="9" id="KW-1185">Reference proteome</keyword>
<sequence>MENNTDLELLDSANNKTKVYKIGFWSFVAMIFMTVYSLGNGQQIYYQMGYAGITYIVIGIILFFIPYMFMVSEMSSAFSEEKGGIFSWMTKSVGLKFSTTGAFIWYIAAIIWWFSLSSVAITISTAIFGKDISETWHLFGLSNTATTSLIGVVWFLAVVFFCRKGVKSVSFLANMSMLITIVMHVLILGGGILVFCLSGFHFQQSFAFNGIKSLFYGPNPSYDNVFSALGFLVFAIFILGGMESIGGLVDKVKNPKKTVPRAMIFMGIVMGILYIAIIIISGMVLNWKDTFGSPNVNLYNYPIYMIQQQFYLLGTHLGMSNTASIALGQWVNRITNWISLIAMMNLPLTLYYPIKQIFEGMPEGMLPKVVTKKNKHGFNANALYIQAAIIVGGMLAIGFGGNTANTVYNNLTFMVTVGTSVPWAFIVFAYIKFKLNDNIKKEYTFFSKKVGVIVGTITLITLIGANGFSIVQPFLQGNIQEGIWIAAGPLIFGFIGFILAVLYQRKQKRNNKK</sequence>
<keyword evidence="3" id="KW-1003">Cell membrane</keyword>
<feature type="transmembrane region" description="Helical" evidence="7">
    <location>
        <begin position="382"/>
        <end position="399"/>
    </location>
</feature>
<feature type="transmembrane region" description="Helical" evidence="7">
    <location>
        <begin position="103"/>
        <end position="128"/>
    </location>
</feature>
<comment type="subcellular location">
    <subcellularLocation>
        <location evidence="1">Cell membrane</location>
        <topology evidence="1">Multi-pass membrane protein</topology>
    </subcellularLocation>
</comment>
<dbReference type="EMBL" id="CYZR01000002">
    <property type="protein sequence ID" value="CUN56509.1"/>
    <property type="molecule type" value="Genomic_DNA"/>
</dbReference>
<name>A0ABP2AML6_SARVE</name>
<evidence type="ECO:0000256" key="5">
    <source>
        <dbReference type="ARBA" id="ARBA00022989"/>
    </source>
</evidence>
<dbReference type="Proteomes" id="UP000095488">
    <property type="component" value="Unassembled WGS sequence"/>
</dbReference>